<feature type="compositionally biased region" description="Basic residues" evidence="1">
    <location>
        <begin position="19"/>
        <end position="29"/>
    </location>
</feature>
<proteinExistence type="predicted"/>
<dbReference type="AlphaFoldDB" id="A0A5B7D547"/>
<evidence type="ECO:0000256" key="1">
    <source>
        <dbReference type="SAM" id="MobiDB-lite"/>
    </source>
</evidence>
<organism evidence="2 3">
    <name type="scientific">Portunus trituberculatus</name>
    <name type="common">Swimming crab</name>
    <name type="synonym">Neptunus trituberculatus</name>
    <dbReference type="NCBI Taxonomy" id="210409"/>
    <lineage>
        <taxon>Eukaryota</taxon>
        <taxon>Metazoa</taxon>
        <taxon>Ecdysozoa</taxon>
        <taxon>Arthropoda</taxon>
        <taxon>Crustacea</taxon>
        <taxon>Multicrustacea</taxon>
        <taxon>Malacostraca</taxon>
        <taxon>Eumalacostraca</taxon>
        <taxon>Eucarida</taxon>
        <taxon>Decapoda</taxon>
        <taxon>Pleocyemata</taxon>
        <taxon>Brachyura</taxon>
        <taxon>Eubrachyura</taxon>
        <taxon>Portunoidea</taxon>
        <taxon>Portunidae</taxon>
        <taxon>Portuninae</taxon>
        <taxon>Portunus</taxon>
    </lineage>
</organism>
<gene>
    <name evidence="2" type="ORF">E2C01_009034</name>
</gene>
<name>A0A5B7D547_PORTR</name>
<protein>
    <submittedName>
        <fullName evidence="2">Uncharacterized protein</fullName>
    </submittedName>
</protein>
<evidence type="ECO:0000313" key="3">
    <source>
        <dbReference type="Proteomes" id="UP000324222"/>
    </source>
</evidence>
<feature type="region of interest" description="Disordered" evidence="1">
    <location>
        <begin position="1"/>
        <end position="29"/>
    </location>
</feature>
<keyword evidence="3" id="KW-1185">Reference proteome</keyword>
<sequence length="104" mass="11732">METRHGTQGVKKDAEWHSPNRKIKKTKYRNSIKRSGSVAEEDAVSLNDTVMDGAHAVMSRSFVAQKRKKGEEEVTSRPPPTLTKTKTKAIFQGKEETKECIFVL</sequence>
<comment type="caution">
    <text evidence="2">The sequence shown here is derived from an EMBL/GenBank/DDBJ whole genome shotgun (WGS) entry which is preliminary data.</text>
</comment>
<feature type="region of interest" description="Disordered" evidence="1">
    <location>
        <begin position="63"/>
        <end position="83"/>
    </location>
</feature>
<accession>A0A5B7D547</accession>
<reference evidence="2 3" key="1">
    <citation type="submission" date="2019-05" db="EMBL/GenBank/DDBJ databases">
        <title>Another draft genome of Portunus trituberculatus and its Hox gene families provides insights of decapod evolution.</title>
        <authorList>
            <person name="Jeong J.-H."/>
            <person name="Song I."/>
            <person name="Kim S."/>
            <person name="Choi T."/>
            <person name="Kim D."/>
            <person name="Ryu S."/>
            <person name="Kim W."/>
        </authorList>
    </citation>
    <scope>NUCLEOTIDE SEQUENCE [LARGE SCALE GENOMIC DNA]</scope>
    <source>
        <tissue evidence="2">Muscle</tissue>
    </source>
</reference>
<dbReference type="EMBL" id="VSRR010000486">
    <property type="protein sequence ID" value="MPC16214.1"/>
    <property type="molecule type" value="Genomic_DNA"/>
</dbReference>
<dbReference type="Proteomes" id="UP000324222">
    <property type="component" value="Unassembled WGS sequence"/>
</dbReference>
<evidence type="ECO:0000313" key="2">
    <source>
        <dbReference type="EMBL" id="MPC16214.1"/>
    </source>
</evidence>
<feature type="compositionally biased region" description="Basic and acidic residues" evidence="1">
    <location>
        <begin position="1"/>
        <end position="18"/>
    </location>
</feature>